<name>A0ABQ4CY37_9ACTN</name>
<gene>
    <name evidence="2" type="ORF">Asi02nite_57350</name>
</gene>
<dbReference type="Proteomes" id="UP000604117">
    <property type="component" value="Unassembled WGS sequence"/>
</dbReference>
<reference evidence="2 3" key="1">
    <citation type="submission" date="2021-01" db="EMBL/GenBank/DDBJ databases">
        <title>Whole genome shotgun sequence of Asanoa siamensis NBRC 107932.</title>
        <authorList>
            <person name="Komaki H."/>
            <person name="Tamura T."/>
        </authorList>
    </citation>
    <scope>NUCLEOTIDE SEQUENCE [LARGE SCALE GENOMIC DNA]</scope>
    <source>
        <strain evidence="2 3">NBRC 107932</strain>
    </source>
</reference>
<feature type="compositionally biased region" description="Gly residues" evidence="1">
    <location>
        <begin position="25"/>
        <end position="34"/>
    </location>
</feature>
<proteinExistence type="predicted"/>
<evidence type="ECO:0000256" key="1">
    <source>
        <dbReference type="SAM" id="MobiDB-lite"/>
    </source>
</evidence>
<dbReference type="EMBL" id="BONE01000056">
    <property type="protein sequence ID" value="GIF76217.1"/>
    <property type="molecule type" value="Genomic_DNA"/>
</dbReference>
<sequence>MRQGLPGGVADDLVGGQQAAERGGEIVGLTGGGGDGEHGPIGAVPHRGDGGDDEGPQGSGRGEIEPIGVGKAGTSEIARTGQAGVTQGSGQQTMKHG</sequence>
<feature type="compositionally biased region" description="Polar residues" evidence="1">
    <location>
        <begin position="83"/>
        <end position="97"/>
    </location>
</feature>
<protein>
    <submittedName>
        <fullName evidence="2">Uncharacterized protein</fullName>
    </submittedName>
</protein>
<accession>A0ABQ4CY37</accession>
<evidence type="ECO:0000313" key="3">
    <source>
        <dbReference type="Proteomes" id="UP000604117"/>
    </source>
</evidence>
<organism evidence="2 3">
    <name type="scientific">Asanoa siamensis</name>
    <dbReference type="NCBI Taxonomy" id="926357"/>
    <lineage>
        <taxon>Bacteria</taxon>
        <taxon>Bacillati</taxon>
        <taxon>Actinomycetota</taxon>
        <taxon>Actinomycetes</taxon>
        <taxon>Micromonosporales</taxon>
        <taxon>Micromonosporaceae</taxon>
        <taxon>Asanoa</taxon>
    </lineage>
</organism>
<feature type="region of interest" description="Disordered" evidence="1">
    <location>
        <begin position="1"/>
        <end position="97"/>
    </location>
</feature>
<evidence type="ECO:0000313" key="2">
    <source>
        <dbReference type="EMBL" id="GIF76217.1"/>
    </source>
</evidence>
<keyword evidence="3" id="KW-1185">Reference proteome</keyword>
<comment type="caution">
    <text evidence="2">The sequence shown here is derived from an EMBL/GenBank/DDBJ whole genome shotgun (WGS) entry which is preliminary data.</text>
</comment>